<protein>
    <submittedName>
        <fullName evidence="3">Uncharacterized protein</fullName>
    </submittedName>
</protein>
<feature type="transmembrane region" description="Helical" evidence="2">
    <location>
        <begin position="364"/>
        <end position="390"/>
    </location>
</feature>
<evidence type="ECO:0000313" key="3">
    <source>
        <dbReference type="EMBL" id="KXS19818.1"/>
    </source>
</evidence>
<reference evidence="3 4" key="1">
    <citation type="journal article" date="2015" name="Genome Biol. Evol.">
        <title>Phylogenomic analyses indicate that early fungi evolved digesting cell walls of algal ancestors of land plants.</title>
        <authorList>
            <person name="Chang Y."/>
            <person name="Wang S."/>
            <person name="Sekimoto S."/>
            <person name="Aerts A.L."/>
            <person name="Choi C."/>
            <person name="Clum A."/>
            <person name="LaButti K.M."/>
            <person name="Lindquist E.A."/>
            <person name="Yee Ngan C."/>
            <person name="Ohm R.A."/>
            <person name="Salamov A.A."/>
            <person name="Grigoriev I.V."/>
            <person name="Spatafora J.W."/>
            <person name="Berbee M.L."/>
        </authorList>
    </citation>
    <scope>NUCLEOTIDE SEQUENCE [LARGE SCALE GENOMIC DNA]</scope>
    <source>
        <strain evidence="3 4">JEL478</strain>
    </source>
</reference>
<keyword evidence="2" id="KW-0472">Membrane</keyword>
<organism evidence="3 4">
    <name type="scientific">Gonapodya prolifera (strain JEL478)</name>
    <name type="common">Monoblepharis prolifera</name>
    <dbReference type="NCBI Taxonomy" id="1344416"/>
    <lineage>
        <taxon>Eukaryota</taxon>
        <taxon>Fungi</taxon>
        <taxon>Fungi incertae sedis</taxon>
        <taxon>Chytridiomycota</taxon>
        <taxon>Chytridiomycota incertae sedis</taxon>
        <taxon>Monoblepharidomycetes</taxon>
        <taxon>Monoblepharidales</taxon>
        <taxon>Gonapodyaceae</taxon>
        <taxon>Gonapodya</taxon>
    </lineage>
</organism>
<sequence length="396" mass="42040">MSAFPNPPTIAASTFTPLPGLPNYVPTSIQLSTPPPIFDASPSAPPDDNDGENIIPSWLAGTHTTGSSPPPAYTPPSPHQHTDPHPSPAPPALPPSKDNDDLFDDGDISISDDEDGVTKSNAGLVGTAAPSVPDGLFGPPASTKPEYQISSPQPIATAWTPTPAAQPQPFVPYYERKRARGFQCAKLTNDQKVKLSFCFITLSLLACAGVFGWQAGVRFSSFLPLQSASTASSLILRSACRTNTTWRARCIQVDPAVCSDVDSLAFGRQYLGADTSTYEVAKWTIGQCGEWLGVSHSLMREVRSCYKKSDGSTSCETNTYTVWSTPYPSLIPMCHNYATDYNAWDNGPIKQACVKAVSENLGPAVGWTVGAVLAALFGFVSLGVGCGVLFGCCGRR</sequence>
<evidence type="ECO:0000313" key="4">
    <source>
        <dbReference type="Proteomes" id="UP000070544"/>
    </source>
</evidence>
<name>A0A139ASW2_GONPJ</name>
<feature type="compositionally biased region" description="Pro residues" evidence="1">
    <location>
        <begin position="85"/>
        <end position="94"/>
    </location>
</feature>
<evidence type="ECO:0000256" key="2">
    <source>
        <dbReference type="SAM" id="Phobius"/>
    </source>
</evidence>
<keyword evidence="2" id="KW-1133">Transmembrane helix</keyword>
<proteinExistence type="predicted"/>
<keyword evidence="2" id="KW-0812">Transmembrane</keyword>
<keyword evidence="4" id="KW-1185">Reference proteome</keyword>
<feature type="compositionally biased region" description="Acidic residues" evidence="1">
    <location>
        <begin position="101"/>
        <end position="115"/>
    </location>
</feature>
<accession>A0A139ASW2</accession>
<dbReference type="AlphaFoldDB" id="A0A139ASW2"/>
<dbReference type="EMBL" id="KQ965737">
    <property type="protein sequence ID" value="KXS19818.1"/>
    <property type="molecule type" value="Genomic_DNA"/>
</dbReference>
<feature type="transmembrane region" description="Helical" evidence="2">
    <location>
        <begin position="195"/>
        <end position="215"/>
    </location>
</feature>
<feature type="compositionally biased region" description="Pro residues" evidence="1">
    <location>
        <begin position="68"/>
        <end position="78"/>
    </location>
</feature>
<dbReference type="Proteomes" id="UP000070544">
    <property type="component" value="Unassembled WGS sequence"/>
</dbReference>
<gene>
    <name evidence="3" type="ORF">M427DRAFT_430561</name>
</gene>
<evidence type="ECO:0000256" key="1">
    <source>
        <dbReference type="SAM" id="MobiDB-lite"/>
    </source>
</evidence>
<feature type="region of interest" description="Disordered" evidence="1">
    <location>
        <begin position="1"/>
        <end position="148"/>
    </location>
</feature>